<dbReference type="AlphaFoldDB" id="A0A6C0HT39"/>
<reference evidence="3" key="1">
    <citation type="journal article" date="2020" name="Nature">
        <title>Giant virus diversity and host interactions through global metagenomics.</title>
        <authorList>
            <person name="Schulz F."/>
            <person name="Roux S."/>
            <person name="Paez-Espino D."/>
            <person name="Jungbluth S."/>
            <person name="Walsh D.A."/>
            <person name="Denef V.J."/>
            <person name="McMahon K.D."/>
            <person name="Konstantinidis K.T."/>
            <person name="Eloe-Fadrosh E.A."/>
            <person name="Kyrpides N.C."/>
            <person name="Woyke T."/>
        </authorList>
    </citation>
    <scope>NUCLEOTIDE SEQUENCE</scope>
    <source>
        <strain evidence="3">GVMAG-M-3300023184-168</strain>
    </source>
</reference>
<evidence type="ECO:0000256" key="1">
    <source>
        <dbReference type="SAM" id="MobiDB-lite"/>
    </source>
</evidence>
<accession>A0A6C0HT39</accession>
<protein>
    <recommendedName>
        <fullName evidence="2">Glycine-rich domain-containing protein</fullName>
    </recommendedName>
</protein>
<feature type="region of interest" description="Disordered" evidence="1">
    <location>
        <begin position="181"/>
        <end position="204"/>
    </location>
</feature>
<dbReference type="EMBL" id="MN740010">
    <property type="protein sequence ID" value="QHT83477.1"/>
    <property type="molecule type" value="Genomic_DNA"/>
</dbReference>
<proteinExistence type="predicted"/>
<evidence type="ECO:0000259" key="2">
    <source>
        <dbReference type="Pfam" id="PF21722"/>
    </source>
</evidence>
<dbReference type="InterPro" id="IPR049304">
    <property type="entry name" value="Gly_rich_dom"/>
</dbReference>
<organism evidence="3">
    <name type="scientific">viral metagenome</name>
    <dbReference type="NCBI Taxonomy" id="1070528"/>
    <lineage>
        <taxon>unclassified sequences</taxon>
        <taxon>metagenomes</taxon>
        <taxon>organismal metagenomes</taxon>
    </lineage>
</organism>
<evidence type="ECO:0000313" key="3">
    <source>
        <dbReference type="EMBL" id="QHT83477.1"/>
    </source>
</evidence>
<feature type="domain" description="Glycine-rich" evidence="2">
    <location>
        <begin position="86"/>
        <end position="353"/>
    </location>
</feature>
<sequence>MATNSYFLSSKNGVIRIGTVDSIAYNDAPIVFTVNSITYAGTIQSTFSQTLSTGNKIISKKNETNKYNVYAFGNISSAGTYVIDYTYTYRGELNVKAYVLAVGGGGGGGSYMGGGGGGGGVVMYPITLYPSSGTINISIGDGGVGSAANSIGCTNGGNTTVTFSVISGTPPSPSVITAYGGGSGGTGNTPSNVPPNTGGSSGGVGYIVTAQKAGNNSDNNYANKGAANSGGSGGGAGSDGFSGNNGNGGNGITCGLPGIIDFTPSGYSSFGTYYWAGGGGAPGGGLGGLGGGGGCGNNGGANGGGSGGISQGLGSGGVNGNSGKGGANTGGGGGAAWNPVGGGGGTGIVVIAFPTS</sequence>
<dbReference type="Pfam" id="PF21722">
    <property type="entry name" value="Gly_rich_2"/>
    <property type="match status" value="1"/>
</dbReference>
<name>A0A6C0HT39_9ZZZZ</name>